<name>A0ABW3R9F0_9FLAO</name>
<dbReference type="Gene3D" id="2.40.50.100">
    <property type="match status" value="1"/>
</dbReference>
<dbReference type="Gene3D" id="1.10.287.470">
    <property type="entry name" value="Helix hairpin bin"/>
    <property type="match status" value="1"/>
</dbReference>
<comment type="caution">
    <text evidence="5">The sequence shown here is derived from an EMBL/GenBank/DDBJ whole genome shotgun (WGS) entry which is preliminary data.</text>
</comment>
<comment type="similarity">
    <text evidence="1">Belongs to the membrane fusion protein (MFP) (TC 8.A.1) family.</text>
</comment>
<dbReference type="InterPro" id="IPR058648">
    <property type="entry name" value="HH_CzcB-like"/>
</dbReference>
<reference evidence="6" key="1">
    <citation type="journal article" date="2019" name="Int. J. Syst. Evol. Microbiol.">
        <title>The Global Catalogue of Microorganisms (GCM) 10K type strain sequencing project: providing services to taxonomists for standard genome sequencing and annotation.</title>
        <authorList>
            <consortium name="The Broad Institute Genomics Platform"/>
            <consortium name="The Broad Institute Genome Sequencing Center for Infectious Disease"/>
            <person name="Wu L."/>
            <person name="Ma J."/>
        </authorList>
    </citation>
    <scope>NUCLEOTIDE SEQUENCE [LARGE SCALE GENOMIC DNA]</scope>
    <source>
        <strain evidence="6">CCUG 63246</strain>
    </source>
</reference>
<dbReference type="InterPro" id="IPR058792">
    <property type="entry name" value="Beta-barrel_RND_2"/>
</dbReference>
<organism evidence="5 6">
    <name type="scientific">Hwangdonia seohaensis</name>
    <dbReference type="NCBI Taxonomy" id="1240727"/>
    <lineage>
        <taxon>Bacteria</taxon>
        <taxon>Pseudomonadati</taxon>
        <taxon>Bacteroidota</taxon>
        <taxon>Flavobacteriia</taxon>
        <taxon>Flavobacteriales</taxon>
        <taxon>Flavobacteriaceae</taxon>
        <taxon>Hwangdonia</taxon>
    </lineage>
</organism>
<dbReference type="Pfam" id="PF25893">
    <property type="entry name" value="HH_CzcB"/>
    <property type="match status" value="1"/>
</dbReference>
<dbReference type="InterPro" id="IPR006143">
    <property type="entry name" value="RND_pump_MFP"/>
</dbReference>
<evidence type="ECO:0000313" key="5">
    <source>
        <dbReference type="EMBL" id="MFD1161665.1"/>
    </source>
</evidence>
<dbReference type="NCBIfam" id="TIGR01730">
    <property type="entry name" value="RND_mfp"/>
    <property type="match status" value="1"/>
</dbReference>
<sequence>MKYIYSLLIVTLLITSCGEGKKQSVEKAIESGNLETMRLKRAEIVAQQQQIASQLKQLDDKIAVLDTTKKVPLITTFKAKHEVFTHYLELQGSVNTKKLLVLYPEYSGILTKVYVKEGQWVNKGQTLAKIDDGGLNQQLAQAEIQTALSKTTFERQERLWNQKIGSEIQYLQAKSNYEAQAKAVNQIKQQLAKTVVRAPFSGTIDDVITDQGSVVGAGQTPLMRIVNLDDMYIETDVPESYITNVTVNKNVKVEFPVLGKSIDAKIRQAGNFINPANRTFKIEVAVPNKDKSIKPNLTAKLKINDYTNENALLIPLSIISENANGEQYIYVVNNKNGNNEGVAERVFIETGKTQGDVIEILSGINDGSEIVNEGARSVKDGQEVKILTLQ</sequence>
<evidence type="ECO:0000259" key="4">
    <source>
        <dbReference type="Pfam" id="PF25989"/>
    </source>
</evidence>
<dbReference type="Gene3D" id="2.40.420.20">
    <property type="match status" value="1"/>
</dbReference>
<dbReference type="Gene3D" id="2.40.30.170">
    <property type="match status" value="1"/>
</dbReference>
<dbReference type="PANTHER" id="PTHR30469:SF15">
    <property type="entry name" value="HLYD FAMILY OF SECRETION PROTEINS"/>
    <property type="match status" value="1"/>
</dbReference>
<evidence type="ECO:0000259" key="3">
    <source>
        <dbReference type="Pfam" id="PF25954"/>
    </source>
</evidence>
<feature type="domain" description="CusB-like beta-barrel" evidence="3">
    <location>
        <begin position="233"/>
        <end position="304"/>
    </location>
</feature>
<dbReference type="SUPFAM" id="SSF111369">
    <property type="entry name" value="HlyD-like secretion proteins"/>
    <property type="match status" value="1"/>
</dbReference>
<dbReference type="Proteomes" id="UP001597163">
    <property type="component" value="Unassembled WGS sequence"/>
</dbReference>
<protein>
    <submittedName>
        <fullName evidence="5">Efflux RND transporter periplasmic adaptor subunit</fullName>
    </submittedName>
</protein>
<feature type="domain" description="CzcB-like alpha-helical hairpin" evidence="2">
    <location>
        <begin position="136"/>
        <end position="192"/>
    </location>
</feature>
<dbReference type="EMBL" id="JBHTLJ010000001">
    <property type="protein sequence ID" value="MFD1161665.1"/>
    <property type="molecule type" value="Genomic_DNA"/>
</dbReference>
<gene>
    <name evidence="5" type="ORF">ACFQ2E_04495</name>
</gene>
<dbReference type="RefSeq" id="WP_311937021.1">
    <property type="nucleotide sequence ID" value="NZ_JAVSCK010000001.1"/>
</dbReference>
<keyword evidence="6" id="KW-1185">Reference proteome</keyword>
<dbReference type="PROSITE" id="PS51257">
    <property type="entry name" value="PROKAR_LIPOPROTEIN"/>
    <property type="match status" value="1"/>
</dbReference>
<evidence type="ECO:0000256" key="1">
    <source>
        <dbReference type="ARBA" id="ARBA00009477"/>
    </source>
</evidence>
<accession>A0ABW3R9F0</accession>
<dbReference type="Pfam" id="PF25989">
    <property type="entry name" value="YknX_C"/>
    <property type="match status" value="1"/>
</dbReference>
<proteinExistence type="inferred from homology"/>
<dbReference type="Pfam" id="PF25954">
    <property type="entry name" value="Beta-barrel_RND_2"/>
    <property type="match status" value="1"/>
</dbReference>
<dbReference type="InterPro" id="IPR058637">
    <property type="entry name" value="YknX-like_C"/>
</dbReference>
<evidence type="ECO:0000259" key="2">
    <source>
        <dbReference type="Pfam" id="PF25893"/>
    </source>
</evidence>
<feature type="domain" description="YknX-like C-terminal permuted SH3-like" evidence="4">
    <location>
        <begin position="315"/>
        <end position="386"/>
    </location>
</feature>
<dbReference type="PANTHER" id="PTHR30469">
    <property type="entry name" value="MULTIDRUG RESISTANCE PROTEIN MDTA"/>
    <property type="match status" value="1"/>
</dbReference>
<evidence type="ECO:0000313" key="6">
    <source>
        <dbReference type="Proteomes" id="UP001597163"/>
    </source>
</evidence>